<dbReference type="SUPFAM" id="SSF81336">
    <property type="entry name" value="F1F0 ATP synthase subunit A"/>
    <property type="match status" value="1"/>
</dbReference>
<evidence type="ECO:0000313" key="13">
    <source>
        <dbReference type="EMBL" id="QYC96591.1"/>
    </source>
</evidence>
<comment type="subcellular location">
    <subcellularLocation>
        <location evidence="1">Membrane</location>
        <topology evidence="1">Multi-pass membrane protein</topology>
    </subcellularLocation>
    <subcellularLocation>
        <location evidence="11">Mitochondrion inner membrane</location>
        <topology evidence="11">Multi-pass membrane protein</topology>
    </subcellularLocation>
</comment>
<feature type="transmembrane region" description="Helical" evidence="12">
    <location>
        <begin position="126"/>
        <end position="146"/>
    </location>
</feature>
<evidence type="ECO:0000256" key="12">
    <source>
        <dbReference type="SAM" id="Phobius"/>
    </source>
</evidence>
<evidence type="ECO:0000256" key="10">
    <source>
        <dbReference type="ARBA" id="ARBA00023310"/>
    </source>
</evidence>
<evidence type="ECO:0000256" key="6">
    <source>
        <dbReference type="ARBA" id="ARBA00022781"/>
    </source>
</evidence>
<keyword evidence="8" id="KW-0406">Ion transport</keyword>
<evidence type="ECO:0000256" key="7">
    <source>
        <dbReference type="ARBA" id="ARBA00022989"/>
    </source>
</evidence>
<dbReference type="NCBIfam" id="TIGR01131">
    <property type="entry name" value="ATP_synt_6_or_A"/>
    <property type="match status" value="1"/>
</dbReference>
<evidence type="ECO:0000256" key="2">
    <source>
        <dbReference type="ARBA" id="ARBA00006810"/>
    </source>
</evidence>
<dbReference type="PANTHER" id="PTHR11410">
    <property type="entry name" value="ATP SYNTHASE SUBUNIT A"/>
    <property type="match status" value="1"/>
</dbReference>
<organism evidence="13">
    <name type="scientific">Falcolipeurus suturalis</name>
    <dbReference type="NCBI Taxonomy" id="2839002"/>
    <lineage>
        <taxon>Eukaryota</taxon>
        <taxon>Metazoa</taxon>
        <taxon>Ecdysozoa</taxon>
        <taxon>Arthropoda</taxon>
        <taxon>Hexapoda</taxon>
        <taxon>Insecta</taxon>
        <taxon>Pterygota</taxon>
        <taxon>Neoptera</taxon>
        <taxon>Paraneoptera</taxon>
        <taxon>Psocodea</taxon>
        <taxon>Troctomorpha</taxon>
        <taxon>Phthiraptera</taxon>
        <taxon>Ischnocera</taxon>
        <taxon>Philopteridae</taxon>
        <taxon>Falcolipeurus</taxon>
    </lineage>
</organism>
<accession>A0A8F8VVR4</accession>
<reference evidence="13" key="1">
    <citation type="journal article" date="2021" name="Parasit. Vectors">
        <title>Highly rearranged mitochondrial genome in Falcolipeurus lice (Phthiraptera: Philopteridae) from endangered eagles.</title>
        <authorList>
            <person name="Nie Y."/>
            <person name="Fu Y.T."/>
            <person name="Zhang Y."/>
            <person name="Deng Y.P."/>
            <person name="Wang W."/>
            <person name="Tu Y."/>
            <person name="Liu G.H."/>
        </authorList>
    </citation>
    <scope>NUCLEOTIDE SEQUENCE</scope>
</reference>
<dbReference type="GO" id="GO:0046933">
    <property type="term" value="F:proton-transporting ATP synthase activity, rotational mechanism"/>
    <property type="evidence" value="ECO:0007669"/>
    <property type="project" value="TreeGrafter"/>
</dbReference>
<dbReference type="Gene3D" id="1.20.120.220">
    <property type="entry name" value="ATP synthase, F0 complex, subunit A"/>
    <property type="match status" value="1"/>
</dbReference>
<evidence type="ECO:0000256" key="5">
    <source>
        <dbReference type="ARBA" id="ARBA00022692"/>
    </source>
</evidence>
<dbReference type="InterPro" id="IPR023011">
    <property type="entry name" value="ATP_synth_F0_asu_AS"/>
</dbReference>
<dbReference type="Pfam" id="PF00119">
    <property type="entry name" value="ATP-synt_A"/>
    <property type="match status" value="1"/>
</dbReference>
<keyword evidence="7 12" id="KW-1133">Transmembrane helix</keyword>
<evidence type="ECO:0000256" key="9">
    <source>
        <dbReference type="ARBA" id="ARBA00023136"/>
    </source>
</evidence>
<evidence type="ECO:0000256" key="4">
    <source>
        <dbReference type="ARBA" id="ARBA00022547"/>
    </source>
</evidence>
<feature type="transmembrane region" description="Helical" evidence="12">
    <location>
        <begin position="69"/>
        <end position="88"/>
    </location>
</feature>
<feature type="transmembrane region" description="Helical" evidence="12">
    <location>
        <begin position="100"/>
        <end position="120"/>
    </location>
</feature>
<proteinExistence type="inferred from homology"/>
<dbReference type="InterPro" id="IPR045083">
    <property type="entry name" value="ATP_synth_F0_asu_bact/mt"/>
</dbReference>
<evidence type="ECO:0000256" key="11">
    <source>
        <dbReference type="RuleBase" id="RU004450"/>
    </source>
</evidence>
<dbReference type="PANTHER" id="PTHR11410:SF0">
    <property type="entry name" value="ATP SYNTHASE SUBUNIT A"/>
    <property type="match status" value="1"/>
</dbReference>
<sequence length="223" mass="25676">MCSVFSIFDPVCANPFFEGSLKWVSISFTFILLNWQFYSCMSGLSLVISKVFLSLILEIKLIFSSFYKSVVLTLVSLFYLILLVGMLGMSPFFFTPSSHLLFNLSLSFPLWMMGFMYMFIESWKGFFSHYVPLGSPMILVPFLILIEMVSNLIRPFSLAIRLMSNMMAGHLIMSLLEKFLVALVYSWFIFPLGPLLVGFEYGVAFIQSYVFMTLMSLYWKESV</sequence>
<dbReference type="GO" id="GO:0045259">
    <property type="term" value="C:proton-transporting ATP synthase complex"/>
    <property type="evidence" value="ECO:0007669"/>
    <property type="project" value="UniProtKB-KW"/>
</dbReference>
<keyword evidence="13" id="KW-0496">Mitochondrion</keyword>
<keyword evidence="5 12" id="KW-0812">Transmembrane</keyword>
<geneLocation type="mitochondrion" evidence="13"/>
<protein>
    <recommendedName>
        <fullName evidence="11">ATP synthase subunit a</fullName>
    </recommendedName>
</protein>
<feature type="transmembrane region" description="Helical" evidence="12">
    <location>
        <begin position="44"/>
        <end position="63"/>
    </location>
</feature>
<dbReference type="InterPro" id="IPR035908">
    <property type="entry name" value="F0_ATP_A_sf"/>
</dbReference>
<feature type="transmembrane region" description="Helical" evidence="12">
    <location>
        <begin position="167"/>
        <end position="189"/>
    </location>
</feature>
<name>A0A8F8VVR4_9NEOP</name>
<evidence type="ECO:0000256" key="8">
    <source>
        <dbReference type="ARBA" id="ARBA00023065"/>
    </source>
</evidence>
<dbReference type="AlphaFoldDB" id="A0A8F8VVR4"/>
<evidence type="ECO:0000256" key="3">
    <source>
        <dbReference type="ARBA" id="ARBA00022448"/>
    </source>
</evidence>
<comment type="similarity">
    <text evidence="2">Belongs to the ATPase A chain family.</text>
</comment>
<keyword evidence="6" id="KW-0375">Hydrogen ion transport</keyword>
<dbReference type="PRINTS" id="PR00123">
    <property type="entry name" value="ATPASEA"/>
</dbReference>
<keyword evidence="3" id="KW-0813">Transport</keyword>
<feature type="transmembrane region" description="Helical" evidence="12">
    <location>
        <begin position="201"/>
        <end position="219"/>
    </location>
</feature>
<gene>
    <name evidence="13" type="primary">atp6</name>
</gene>
<keyword evidence="9 12" id="KW-0472">Membrane</keyword>
<dbReference type="GO" id="GO:0005743">
    <property type="term" value="C:mitochondrial inner membrane"/>
    <property type="evidence" value="ECO:0007669"/>
    <property type="project" value="UniProtKB-SubCell"/>
</dbReference>
<dbReference type="EMBL" id="MW696813">
    <property type="protein sequence ID" value="QYC96591.1"/>
    <property type="molecule type" value="Genomic_DNA"/>
</dbReference>
<dbReference type="PROSITE" id="PS00449">
    <property type="entry name" value="ATPASE_A"/>
    <property type="match status" value="1"/>
</dbReference>
<dbReference type="InterPro" id="IPR000568">
    <property type="entry name" value="ATP_synth_F0_asu"/>
</dbReference>
<keyword evidence="10" id="KW-0066">ATP synthesis</keyword>
<keyword evidence="4" id="KW-0138">CF(0)</keyword>
<evidence type="ECO:0000256" key="1">
    <source>
        <dbReference type="ARBA" id="ARBA00004141"/>
    </source>
</evidence>
<dbReference type="CDD" id="cd00310">
    <property type="entry name" value="ATP-synt_Fo_a_6"/>
    <property type="match status" value="1"/>
</dbReference>